<name>A0AAD6YRR4_9AGAR</name>
<keyword evidence="3" id="KW-1185">Reference proteome</keyword>
<evidence type="ECO:0000313" key="3">
    <source>
        <dbReference type="Proteomes" id="UP001219525"/>
    </source>
</evidence>
<evidence type="ECO:0000256" key="1">
    <source>
        <dbReference type="SAM" id="MobiDB-lite"/>
    </source>
</evidence>
<dbReference type="EMBL" id="JARJCW010000003">
    <property type="protein sequence ID" value="KAJ7227331.1"/>
    <property type="molecule type" value="Genomic_DNA"/>
</dbReference>
<organism evidence="2 3">
    <name type="scientific">Mycena pura</name>
    <dbReference type="NCBI Taxonomy" id="153505"/>
    <lineage>
        <taxon>Eukaryota</taxon>
        <taxon>Fungi</taxon>
        <taxon>Dikarya</taxon>
        <taxon>Basidiomycota</taxon>
        <taxon>Agaricomycotina</taxon>
        <taxon>Agaricomycetes</taxon>
        <taxon>Agaricomycetidae</taxon>
        <taxon>Agaricales</taxon>
        <taxon>Marasmiineae</taxon>
        <taxon>Mycenaceae</taxon>
        <taxon>Mycena</taxon>
    </lineage>
</organism>
<comment type="caution">
    <text evidence="2">The sequence shown here is derived from an EMBL/GenBank/DDBJ whole genome shotgun (WGS) entry which is preliminary data.</text>
</comment>
<dbReference type="Proteomes" id="UP001219525">
    <property type="component" value="Unassembled WGS sequence"/>
</dbReference>
<dbReference type="AlphaFoldDB" id="A0AAD6YRR4"/>
<reference evidence="2" key="1">
    <citation type="submission" date="2023-03" db="EMBL/GenBank/DDBJ databases">
        <title>Massive genome expansion in bonnet fungi (Mycena s.s.) driven by repeated elements and novel gene families across ecological guilds.</title>
        <authorList>
            <consortium name="Lawrence Berkeley National Laboratory"/>
            <person name="Harder C.B."/>
            <person name="Miyauchi S."/>
            <person name="Viragh M."/>
            <person name="Kuo A."/>
            <person name="Thoen E."/>
            <person name="Andreopoulos B."/>
            <person name="Lu D."/>
            <person name="Skrede I."/>
            <person name="Drula E."/>
            <person name="Henrissat B."/>
            <person name="Morin E."/>
            <person name="Kohler A."/>
            <person name="Barry K."/>
            <person name="LaButti K."/>
            <person name="Morin E."/>
            <person name="Salamov A."/>
            <person name="Lipzen A."/>
            <person name="Mereny Z."/>
            <person name="Hegedus B."/>
            <person name="Baldrian P."/>
            <person name="Stursova M."/>
            <person name="Weitz H."/>
            <person name="Taylor A."/>
            <person name="Grigoriev I.V."/>
            <person name="Nagy L.G."/>
            <person name="Martin F."/>
            <person name="Kauserud H."/>
        </authorList>
    </citation>
    <scope>NUCLEOTIDE SEQUENCE</scope>
    <source>
        <strain evidence="2">9144</strain>
    </source>
</reference>
<gene>
    <name evidence="2" type="ORF">GGX14DRAFT_629518</name>
</gene>
<accession>A0AAD6YRR4</accession>
<evidence type="ECO:0000313" key="2">
    <source>
        <dbReference type="EMBL" id="KAJ7227331.1"/>
    </source>
</evidence>
<proteinExistence type="predicted"/>
<feature type="region of interest" description="Disordered" evidence="1">
    <location>
        <begin position="112"/>
        <end position="136"/>
    </location>
</feature>
<feature type="compositionally biased region" description="Polar residues" evidence="1">
    <location>
        <begin position="121"/>
        <end position="136"/>
    </location>
</feature>
<sequence length="136" mass="15350">MMLRLGGYLPSSYVSILAVYLYTASDGPLPQVVAGEFAPNHLRTARCRSGGHCPWHPRLEMPPLTFVQAFLLHHLQADANLARPIKCRTYLLQASCAWRPFLSREEAGFSEWEGDAETDPDSNSLRRTSTPKYLMR</sequence>
<protein>
    <submittedName>
        <fullName evidence="2">Uncharacterized protein</fullName>
    </submittedName>
</protein>